<dbReference type="Gene3D" id="1.10.110.10">
    <property type="entry name" value="Plant lipid-transfer and hydrophobic proteins"/>
    <property type="match status" value="1"/>
</dbReference>
<evidence type="ECO:0000256" key="1">
    <source>
        <dbReference type="ARBA" id="ARBA00008965"/>
    </source>
</evidence>
<feature type="chain" id="PRO_5005594867" description="Bifunctional inhibitor/plant lipid transfer protein/seed storage helical domain-containing protein" evidence="2">
    <location>
        <begin position="26"/>
        <end position="240"/>
    </location>
</feature>
<dbReference type="InterPro" id="IPR016140">
    <property type="entry name" value="Bifunc_inhib/LTP/seed_store"/>
</dbReference>
<keyword evidence="2" id="KW-0732">Signal</keyword>
<accession>A0A0L9TQA6</accession>
<dbReference type="InterPro" id="IPR051636">
    <property type="entry name" value="Plant_LTP/defense-related"/>
</dbReference>
<dbReference type="Gramene" id="KOM32597">
    <property type="protein sequence ID" value="KOM32597"/>
    <property type="gene ID" value="LR48_Vigan01g215300"/>
</dbReference>
<name>A0A0L9TQA6_PHAAN</name>
<dbReference type="AlphaFoldDB" id="A0A0L9TQA6"/>
<gene>
    <name evidence="4" type="ORF">LR48_Vigan01g215300</name>
</gene>
<dbReference type="Pfam" id="PF14547">
    <property type="entry name" value="Hydrophob_seed"/>
    <property type="match status" value="1"/>
</dbReference>
<evidence type="ECO:0000256" key="2">
    <source>
        <dbReference type="SAM" id="SignalP"/>
    </source>
</evidence>
<proteinExistence type="inferred from homology"/>
<feature type="domain" description="Bifunctional inhibitor/plant lipid transfer protein/seed storage helical" evidence="3">
    <location>
        <begin position="50"/>
        <end position="159"/>
    </location>
</feature>
<dbReference type="STRING" id="3914.A0A0L9TQA6"/>
<dbReference type="InterPro" id="IPR036312">
    <property type="entry name" value="Bifun_inhib/LTP/seed_sf"/>
</dbReference>
<protein>
    <recommendedName>
        <fullName evidence="3">Bifunctional inhibitor/plant lipid transfer protein/seed storage helical domain-containing protein</fullName>
    </recommendedName>
</protein>
<comment type="similarity">
    <text evidence="1">Belongs to the plant LTP family. PEARLI1 subfamily.</text>
</comment>
<dbReference type="Proteomes" id="UP000053144">
    <property type="component" value="Chromosome 1"/>
</dbReference>
<dbReference type="PANTHER" id="PTHR31731">
    <property type="match status" value="1"/>
</dbReference>
<reference evidence="5" key="1">
    <citation type="journal article" date="2015" name="Proc. Natl. Acad. Sci. U.S.A.">
        <title>Genome sequencing of adzuki bean (Vigna angularis) provides insight into high starch and low fat accumulation and domestication.</title>
        <authorList>
            <person name="Yang K."/>
            <person name="Tian Z."/>
            <person name="Chen C."/>
            <person name="Luo L."/>
            <person name="Zhao B."/>
            <person name="Wang Z."/>
            <person name="Yu L."/>
            <person name="Li Y."/>
            <person name="Sun Y."/>
            <person name="Li W."/>
            <person name="Chen Y."/>
            <person name="Li Y."/>
            <person name="Zhang Y."/>
            <person name="Ai D."/>
            <person name="Zhao J."/>
            <person name="Shang C."/>
            <person name="Ma Y."/>
            <person name="Wu B."/>
            <person name="Wang M."/>
            <person name="Gao L."/>
            <person name="Sun D."/>
            <person name="Zhang P."/>
            <person name="Guo F."/>
            <person name="Wang W."/>
            <person name="Li Y."/>
            <person name="Wang J."/>
            <person name="Varshney R.K."/>
            <person name="Wang J."/>
            <person name="Ling H.Q."/>
            <person name="Wan P."/>
        </authorList>
    </citation>
    <scope>NUCLEOTIDE SEQUENCE</scope>
    <source>
        <strain evidence="5">cv. Jingnong 6</strain>
    </source>
</reference>
<feature type="signal peptide" evidence="2">
    <location>
        <begin position="1"/>
        <end position="25"/>
    </location>
</feature>
<evidence type="ECO:0000313" key="4">
    <source>
        <dbReference type="EMBL" id="KOM32597.1"/>
    </source>
</evidence>
<dbReference type="PROSITE" id="PS51257">
    <property type="entry name" value="PROKAR_LIPOPROTEIN"/>
    <property type="match status" value="1"/>
</dbReference>
<dbReference type="EMBL" id="CM003371">
    <property type="protein sequence ID" value="KOM32597.1"/>
    <property type="molecule type" value="Genomic_DNA"/>
</dbReference>
<evidence type="ECO:0000313" key="5">
    <source>
        <dbReference type="Proteomes" id="UP000053144"/>
    </source>
</evidence>
<dbReference type="SMART" id="SM00499">
    <property type="entry name" value="AAI"/>
    <property type="match status" value="1"/>
</dbReference>
<dbReference type="SUPFAM" id="SSF47699">
    <property type="entry name" value="Bifunctional inhibitor/lipid-transfer protein/seed storage 2S albumin"/>
    <property type="match status" value="1"/>
</dbReference>
<evidence type="ECO:0000259" key="3">
    <source>
        <dbReference type="SMART" id="SM00499"/>
    </source>
</evidence>
<sequence>MASKACSSLAIFLTLNLIFFSLVSACGSYSCPGPSPKPKPTPSPSPSGSCPRDALKLGVCANVLNGLVNATLGQPPVTPCCSLLDGLVDLEAAVCLCTALKADGSFKISKAPDEVAAWGLWWLPKLHADQTQHISAHTELKGVFRATPILCGRWLWHRCVWWLFWSFWGWLWHRRVWWLFGSFWGWVAWHVCGANHTEKQDVQTQEKSTLRSHFTLSLQLPHSYNTLHSCFALLCEIGDE</sequence>
<dbReference type="InterPro" id="IPR027923">
    <property type="entry name" value="Hydrophob_seed_dom"/>
</dbReference>
<organism evidence="4 5">
    <name type="scientific">Phaseolus angularis</name>
    <name type="common">Azuki bean</name>
    <name type="synonym">Vigna angularis</name>
    <dbReference type="NCBI Taxonomy" id="3914"/>
    <lineage>
        <taxon>Eukaryota</taxon>
        <taxon>Viridiplantae</taxon>
        <taxon>Streptophyta</taxon>
        <taxon>Embryophyta</taxon>
        <taxon>Tracheophyta</taxon>
        <taxon>Spermatophyta</taxon>
        <taxon>Magnoliopsida</taxon>
        <taxon>eudicotyledons</taxon>
        <taxon>Gunneridae</taxon>
        <taxon>Pentapetalae</taxon>
        <taxon>rosids</taxon>
        <taxon>fabids</taxon>
        <taxon>Fabales</taxon>
        <taxon>Fabaceae</taxon>
        <taxon>Papilionoideae</taxon>
        <taxon>50 kb inversion clade</taxon>
        <taxon>NPAAA clade</taxon>
        <taxon>indigoferoid/millettioid clade</taxon>
        <taxon>Phaseoleae</taxon>
        <taxon>Vigna</taxon>
    </lineage>
</organism>
<dbReference type="CDD" id="cd01958">
    <property type="entry name" value="HPS_like"/>
    <property type="match status" value="1"/>
</dbReference>